<feature type="domain" description="PNPLA" evidence="7">
    <location>
        <begin position="90"/>
        <end position="348"/>
    </location>
</feature>
<keyword evidence="9" id="KW-1185">Reference proteome</keyword>
<evidence type="ECO:0000256" key="1">
    <source>
        <dbReference type="ARBA" id="ARBA00022801"/>
    </source>
</evidence>
<gene>
    <name evidence="8" type="ORF">B0A55_09974</name>
</gene>
<sequence>MQIRYASHAPDTISATASAPSLPDDHYFDPSIGSSGIPSTRSMDHEQTAASASGDWSSRRVSDHQLEMSAIATGNFWAGTVDDPWWPCILALDGGGIRGYSSLLILKALMHDVWLWEQKLEDEESHHENVVSAPCARLSPDEDALLPCHYFDFMFGTSSGGIIATLLGRLRLTVNESLAIYRRLGEDMFGRRRSRLPLATKYYHEPLEEAIKDVVRSRYDKHTFREGIDDLFPLDADHLEEMLQRPVPFDVDDPRVCHSCCVTATHTEDTETAQAHLLRTYPHYYSENTSNWITKYNEGADKLPIWKVVRATSATPFCFEIVTHEVDGVKKTFKDGGIRENNPSFAAYSEFTALYEGRASEPALLLSVGAGRYDPAPALGLFGRLPFLSTYLETRRIIQNLTVKYAEAEKQHLLMRQHAHGEHSWYKRMDVAGMEKMQQDEWVKGKYMGRKSVPGGATLTAIEEATKREPQRRFDGRFDSARTHVALKIYTRDQDNKDEFEMYQYLRTCSRRHPGYRHVRTALDEFTIPRTGGPHHCIVQKPLWESFKELLARNPRHRFSLDLLKAGLRSTLLALDYLHTECRVIHTDIKADNILQDISDQSILEDFEMQELEHPSRRRIWDLFEDKHLFYGQDPSGLNPNGTGYTTRAHLAEVVGMLRLPPADLLQRGKRSRKFFAEDGQWCAEIEVPHGLSLSSSEENLEGEQKTLFLNFVRSMLCWKPEDRKTAKQLLDDLWLKG</sequence>
<dbReference type="InterPro" id="IPR000719">
    <property type="entry name" value="Prot_kinase_dom"/>
</dbReference>
<name>A0A4U0WTB4_9PEZI</name>
<organism evidence="8 9">
    <name type="scientific">Friedmanniomyces simplex</name>
    <dbReference type="NCBI Taxonomy" id="329884"/>
    <lineage>
        <taxon>Eukaryota</taxon>
        <taxon>Fungi</taxon>
        <taxon>Dikarya</taxon>
        <taxon>Ascomycota</taxon>
        <taxon>Pezizomycotina</taxon>
        <taxon>Dothideomycetes</taxon>
        <taxon>Dothideomycetidae</taxon>
        <taxon>Mycosphaerellales</taxon>
        <taxon>Teratosphaeriaceae</taxon>
        <taxon>Friedmanniomyces</taxon>
    </lineage>
</organism>
<dbReference type="EMBL" id="NAJQ01000785">
    <property type="protein sequence ID" value="TKA64915.1"/>
    <property type="molecule type" value="Genomic_DNA"/>
</dbReference>
<evidence type="ECO:0000256" key="5">
    <source>
        <dbReference type="SAM" id="MobiDB-lite"/>
    </source>
</evidence>
<dbReference type="GO" id="GO:0005524">
    <property type="term" value="F:ATP binding"/>
    <property type="evidence" value="ECO:0007669"/>
    <property type="project" value="InterPro"/>
</dbReference>
<reference evidence="8 9" key="1">
    <citation type="submission" date="2017-03" db="EMBL/GenBank/DDBJ databases">
        <title>Genomes of endolithic fungi from Antarctica.</title>
        <authorList>
            <person name="Coleine C."/>
            <person name="Masonjones S."/>
            <person name="Stajich J.E."/>
        </authorList>
    </citation>
    <scope>NUCLEOTIDE SEQUENCE [LARGE SCALE GENOMIC DNA]</scope>
    <source>
        <strain evidence="8 9">CCFEE 5184</strain>
    </source>
</reference>
<feature type="region of interest" description="Disordered" evidence="5">
    <location>
        <begin position="1"/>
        <end position="56"/>
    </location>
</feature>
<dbReference type="PROSITE" id="PS50011">
    <property type="entry name" value="PROTEIN_KINASE_DOM"/>
    <property type="match status" value="1"/>
</dbReference>
<dbReference type="InterPro" id="IPR011009">
    <property type="entry name" value="Kinase-like_dom_sf"/>
</dbReference>
<feature type="compositionally biased region" description="Polar residues" evidence="5">
    <location>
        <begin position="32"/>
        <end position="41"/>
    </location>
</feature>
<dbReference type="GO" id="GO:0019369">
    <property type="term" value="P:arachidonate metabolic process"/>
    <property type="evidence" value="ECO:0007669"/>
    <property type="project" value="TreeGrafter"/>
</dbReference>
<feature type="short sequence motif" description="GXSXG" evidence="4">
    <location>
        <begin position="156"/>
        <end position="160"/>
    </location>
</feature>
<dbReference type="Gene3D" id="3.30.200.20">
    <property type="entry name" value="Phosphorylase Kinase, domain 1"/>
    <property type="match status" value="1"/>
</dbReference>
<feature type="short sequence motif" description="DGA/G" evidence="4">
    <location>
        <begin position="335"/>
        <end position="337"/>
    </location>
</feature>
<evidence type="ECO:0000313" key="9">
    <source>
        <dbReference type="Proteomes" id="UP000309340"/>
    </source>
</evidence>
<dbReference type="PANTHER" id="PTHR24185">
    <property type="entry name" value="CALCIUM-INDEPENDENT PHOSPHOLIPASE A2-GAMMA"/>
    <property type="match status" value="1"/>
</dbReference>
<dbReference type="GO" id="GO:0016020">
    <property type="term" value="C:membrane"/>
    <property type="evidence" value="ECO:0007669"/>
    <property type="project" value="TreeGrafter"/>
</dbReference>
<dbReference type="AlphaFoldDB" id="A0A4U0WTB4"/>
<evidence type="ECO:0000259" key="7">
    <source>
        <dbReference type="PROSITE" id="PS51635"/>
    </source>
</evidence>
<dbReference type="Proteomes" id="UP000309340">
    <property type="component" value="Unassembled WGS sequence"/>
</dbReference>
<dbReference type="OrthoDB" id="626167at2759"/>
<proteinExistence type="predicted"/>
<keyword evidence="2 4" id="KW-0442">Lipid degradation</keyword>
<comment type="caution">
    <text evidence="8">The sequence shown here is derived from an EMBL/GenBank/DDBJ whole genome shotgun (WGS) entry which is preliminary data.</text>
</comment>
<keyword evidence="1 4" id="KW-0378">Hydrolase</keyword>
<dbReference type="Gene3D" id="3.40.1090.10">
    <property type="entry name" value="Cytosolic phospholipase A2 catalytic domain"/>
    <property type="match status" value="1"/>
</dbReference>
<feature type="domain" description="Protein kinase" evidence="6">
    <location>
        <begin position="448"/>
        <end position="736"/>
    </location>
</feature>
<feature type="active site" description="Proton acceptor" evidence="4">
    <location>
        <position position="335"/>
    </location>
</feature>
<keyword evidence="3 4" id="KW-0443">Lipid metabolism</keyword>
<evidence type="ECO:0000256" key="4">
    <source>
        <dbReference type="PROSITE-ProRule" id="PRU01161"/>
    </source>
</evidence>
<dbReference type="GO" id="GO:0004672">
    <property type="term" value="F:protein kinase activity"/>
    <property type="evidence" value="ECO:0007669"/>
    <property type="project" value="InterPro"/>
</dbReference>
<dbReference type="GO" id="GO:0016042">
    <property type="term" value="P:lipid catabolic process"/>
    <property type="evidence" value="ECO:0007669"/>
    <property type="project" value="UniProtKB-UniRule"/>
</dbReference>
<evidence type="ECO:0000256" key="3">
    <source>
        <dbReference type="ARBA" id="ARBA00023098"/>
    </source>
</evidence>
<evidence type="ECO:0000259" key="6">
    <source>
        <dbReference type="PROSITE" id="PS50011"/>
    </source>
</evidence>
<dbReference type="Gene3D" id="1.10.510.10">
    <property type="entry name" value="Transferase(Phosphotransferase) domain 1"/>
    <property type="match status" value="2"/>
</dbReference>
<dbReference type="SMART" id="SM00220">
    <property type="entry name" value="S_TKc"/>
    <property type="match status" value="1"/>
</dbReference>
<dbReference type="SUPFAM" id="SSF52151">
    <property type="entry name" value="FabD/lysophospholipase-like"/>
    <property type="match status" value="1"/>
</dbReference>
<dbReference type="GO" id="GO:0046486">
    <property type="term" value="P:glycerolipid metabolic process"/>
    <property type="evidence" value="ECO:0007669"/>
    <property type="project" value="UniProtKB-ARBA"/>
</dbReference>
<dbReference type="SUPFAM" id="SSF56112">
    <property type="entry name" value="Protein kinase-like (PK-like)"/>
    <property type="match status" value="1"/>
</dbReference>
<dbReference type="InterPro" id="IPR016035">
    <property type="entry name" value="Acyl_Trfase/lysoPLipase"/>
</dbReference>
<protein>
    <recommendedName>
        <fullName evidence="10">Protein kinase domain-containing protein</fullName>
    </recommendedName>
</protein>
<dbReference type="GO" id="GO:0047499">
    <property type="term" value="F:calcium-independent phospholipase A2 activity"/>
    <property type="evidence" value="ECO:0007669"/>
    <property type="project" value="TreeGrafter"/>
</dbReference>
<evidence type="ECO:0000313" key="8">
    <source>
        <dbReference type="EMBL" id="TKA64915.1"/>
    </source>
</evidence>
<dbReference type="PROSITE" id="PS51635">
    <property type="entry name" value="PNPLA"/>
    <property type="match status" value="1"/>
</dbReference>
<evidence type="ECO:0008006" key="10">
    <source>
        <dbReference type="Google" id="ProtNLM"/>
    </source>
</evidence>
<evidence type="ECO:0000256" key="2">
    <source>
        <dbReference type="ARBA" id="ARBA00022963"/>
    </source>
</evidence>
<dbReference type="STRING" id="329884.A0A4U0WTB4"/>
<dbReference type="Pfam" id="PF01734">
    <property type="entry name" value="Patatin"/>
    <property type="match status" value="1"/>
</dbReference>
<feature type="short sequence motif" description="GXGXXG" evidence="4">
    <location>
        <begin position="94"/>
        <end position="99"/>
    </location>
</feature>
<feature type="active site" description="Nucleophile" evidence="4">
    <location>
        <position position="158"/>
    </location>
</feature>
<dbReference type="InterPro" id="IPR002641">
    <property type="entry name" value="PNPLA_dom"/>
</dbReference>
<accession>A0A4U0WTB4</accession>
<dbReference type="PANTHER" id="PTHR24185:SF1">
    <property type="entry name" value="CALCIUM-INDEPENDENT PHOSPHOLIPASE A2-GAMMA"/>
    <property type="match status" value="1"/>
</dbReference>